<dbReference type="Proteomes" id="UP001499852">
    <property type="component" value="Unassembled WGS sequence"/>
</dbReference>
<dbReference type="InterPro" id="IPR007110">
    <property type="entry name" value="Ig-like_dom"/>
</dbReference>
<dbReference type="SMART" id="SM00060">
    <property type="entry name" value="FN3"/>
    <property type="match status" value="3"/>
</dbReference>
<feature type="domain" description="Fibronectin type-III" evidence="4">
    <location>
        <begin position="1174"/>
        <end position="1263"/>
    </location>
</feature>
<evidence type="ECO:0000313" key="5">
    <source>
        <dbReference type="EMBL" id="GAA5143593.1"/>
    </source>
</evidence>
<comment type="caution">
    <text evidence="5">The sequence shown here is derived from an EMBL/GenBank/DDBJ whole genome shotgun (WGS) entry which is preliminary data.</text>
</comment>
<dbReference type="SUPFAM" id="SSF49265">
    <property type="entry name" value="Fibronectin type III"/>
    <property type="match status" value="2"/>
</dbReference>
<accession>A0ABP9PH92</accession>
<dbReference type="InterPro" id="IPR036179">
    <property type="entry name" value="Ig-like_dom_sf"/>
</dbReference>
<dbReference type="InterPro" id="IPR013783">
    <property type="entry name" value="Ig-like_fold"/>
</dbReference>
<dbReference type="InterPro" id="IPR049419">
    <property type="entry name" value="Reelin_subrepeat-B"/>
</dbReference>
<dbReference type="Gene3D" id="2.60.120.260">
    <property type="entry name" value="Galactose-binding domain-like"/>
    <property type="match status" value="1"/>
</dbReference>
<dbReference type="PROSITE" id="PS50853">
    <property type="entry name" value="FN3"/>
    <property type="match status" value="2"/>
</dbReference>
<keyword evidence="6" id="KW-1185">Reference proteome</keyword>
<feature type="chain" id="PRO_5045400564" description="Fibronectin type III domain protein" evidence="2">
    <location>
        <begin position="22"/>
        <end position="2068"/>
    </location>
</feature>
<dbReference type="SUPFAM" id="SSF49313">
    <property type="entry name" value="Cadherin-like"/>
    <property type="match status" value="1"/>
</dbReference>
<dbReference type="PANTHER" id="PTHR47197">
    <property type="entry name" value="PROTEIN NIRF"/>
    <property type="match status" value="1"/>
</dbReference>
<feature type="signal peptide" evidence="2">
    <location>
        <begin position="1"/>
        <end position="21"/>
    </location>
</feature>
<organism evidence="5 6">
    <name type="scientific">Prosthecobacter algae</name>
    <dbReference type="NCBI Taxonomy" id="1144682"/>
    <lineage>
        <taxon>Bacteria</taxon>
        <taxon>Pseudomonadati</taxon>
        <taxon>Verrucomicrobiota</taxon>
        <taxon>Verrucomicrobiia</taxon>
        <taxon>Verrucomicrobiales</taxon>
        <taxon>Verrucomicrobiaceae</taxon>
        <taxon>Prosthecobacter</taxon>
    </lineage>
</organism>
<dbReference type="InterPro" id="IPR003961">
    <property type="entry name" value="FN3_dom"/>
</dbReference>
<dbReference type="InterPro" id="IPR036116">
    <property type="entry name" value="FN3_sf"/>
</dbReference>
<feature type="domain" description="Ig-like" evidence="3">
    <location>
        <begin position="1425"/>
        <end position="1503"/>
    </location>
</feature>
<evidence type="ECO:0008006" key="7">
    <source>
        <dbReference type="Google" id="ProtNLM"/>
    </source>
</evidence>
<dbReference type="SUPFAM" id="SSF48726">
    <property type="entry name" value="Immunoglobulin"/>
    <property type="match status" value="1"/>
</dbReference>
<reference evidence="6" key="1">
    <citation type="journal article" date="2019" name="Int. J. Syst. Evol. Microbiol.">
        <title>The Global Catalogue of Microorganisms (GCM) 10K type strain sequencing project: providing services to taxonomists for standard genome sequencing and annotation.</title>
        <authorList>
            <consortium name="The Broad Institute Genomics Platform"/>
            <consortium name="The Broad Institute Genome Sequencing Center for Infectious Disease"/>
            <person name="Wu L."/>
            <person name="Ma J."/>
        </authorList>
    </citation>
    <scope>NUCLEOTIDE SEQUENCE [LARGE SCALE GENOMIC DNA]</scope>
    <source>
        <strain evidence="6">JCM 18053</strain>
    </source>
</reference>
<dbReference type="InterPro" id="IPR015943">
    <property type="entry name" value="WD40/YVTN_repeat-like_dom_sf"/>
</dbReference>
<dbReference type="PANTHER" id="PTHR47197:SF3">
    <property type="entry name" value="DIHYDRO-HEME D1 DEHYDROGENASE"/>
    <property type="match status" value="1"/>
</dbReference>
<gene>
    <name evidence="5" type="ORF">GCM10023213_31780</name>
</gene>
<dbReference type="Pfam" id="PF00041">
    <property type="entry name" value="fn3"/>
    <property type="match status" value="1"/>
</dbReference>
<dbReference type="Gene3D" id="2.130.10.10">
    <property type="entry name" value="YVTN repeat-like/Quinoprotein amine dehydrogenase"/>
    <property type="match status" value="2"/>
</dbReference>
<dbReference type="InterPro" id="IPR003599">
    <property type="entry name" value="Ig_sub"/>
</dbReference>
<feature type="region of interest" description="Disordered" evidence="1">
    <location>
        <begin position="2044"/>
        <end position="2068"/>
    </location>
</feature>
<dbReference type="SMART" id="SM00409">
    <property type="entry name" value="IG"/>
    <property type="match status" value="2"/>
</dbReference>
<keyword evidence="2" id="KW-0732">Signal</keyword>
<evidence type="ECO:0000313" key="6">
    <source>
        <dbReference type="Proteomes" id="UP001499852"/>
    </source>
</evidence>
<evidence type="ECO:0000259" key="3">
    <source>
        <dbReference type="PROSITE" id="PS50835"/>
    </source>
</evidence>
<dbReference type="SUPFAM" id="SSF63829">
    <property type="entry name" value="Calcium-dependent phosphotriesterase"/>
    <property type="match status" value="1"/>
</dbReference>
<dbReference type="EMBL" id="BAABIA010000006">
    <property type="protein sequence ID" value="GAA5143593.1"/>
    <property type="molecule type" value="Genomic_DNA"/>
</dbReference>
<dbReference type="Pfam" id="PF13895">
    <property type="entry name" value="Ig_2"/>
    <property type="match status" value="1"/>
</dbReference>
<dbReference type="InterPro" id="IPR051200">
    <property type="entry name" value="Host-pathogen_enzymatic-act"/>
</dbReference>
<feature type="domain" description="Fibronectin type-III" evidence="4">
    <location>
        <begin position="892"/>
        <end position="989"/>
    </location>
</feature>
<dbReference type="PROSITE" id="PS50835">
    <property type="entry name" value="IG_LIKE"/>
    <property type="match status" value="1"/>
</dbReference>
<dbReference type="CDD" id="cd00063">
    <property type="entry name" value="FN3"/>
    <property type="match status" value="2"/>
</dbReference>
<name>A0ABP9PH92_9BACT</name>
<evidence type="ECO:0000259" key="4">
    <source>
        <dbReference type="PROSITE" id="PS50853"/>
    </source>
</evidence>
<evidence type="ECO:0000256" key="1">
    <source>
        <dbReference type="SAM" id="MobiDB-lite"/>
    </source>
</evidence>
<feature type="compositionally biased region" description="Polar residues" evidence="1">
    <location>
        <begin position="2045"/>
        <end position="2056"/>
    </location>
</feature>
<dbReference type="SUPFAM" id="SSF50969">
    <property type="entry name" value="YVTN repeat-like/Quinoprotein amine dehydrogenase"/>
    <property type="match status" value="1"/>
</dbReference>
<proteinExistence type="predicted"/>
<dbReference type="Gene3D" id="2.60.40.10">
    <property type="entry name" value="Immunoglobulins"/>
    <property type="match status" value="6"/>
</dbReference>
<dbReference type="InterPro" id="IPR011044">
    <property type="entry name" value="Quino_amine_DH_bsu"/>
</dbReference>
<protein>
    <recommendedName>
        <fullName evidence="7">Fibronectin type III domain protein</fullName>
    </recommendedName>
</protein>
<sequence length="2068" mass="220149">MRSSFFALLAPLFLLAASALGSPFTLGPTTKSVVLAPGFHHADLSLPIVPSGGGFTYNQVTVTSDASWVTPEVDSAGQKVVLKFTTAALANPSYTATIRATHGGNTAMVSVNASSSALNVFKLMDDPYRSRMYGLHFIGVQAGCVLVMDPLTGSAISSITVGKRPTGMAISNDGSELFVINSVDKTISVIDLQTLTVTQTLTLPVFGTWGDGSETTANLQVGAGNILYYTDTSWAPVLHVYNRSTGLVIQSVVIVAGSFGFGDFALNSSKTQLFGWAQYGWSAGSSASYLARFEVSGTGTLTGRETSSGTINLSRDPLETPVLVAHGDGKVFAKTVAVPTENVASVIRSFPTDVYSISPGGEIAVTESAIFQQSTGNRLMTLPVTTSIHAISSDYARLVYFNPGTRQIGTVDLFTQIGNVVLDRVLSPAHQSTVLQPETLSWSSQAGASSYQLYFGTSSAQVDAATSESPLYLGSSLYPTFAAPGGLIPGTTYHWRVDTVIGSQISKGSVYSFTVSPVSTSVSKVVTSTVQSHADHRVKVQFSSASPVSWSAVADQPWVTFTSSTGSTPGELELRLNAGSLAVGTHQAIITLSGTSGTLLSLPVQFTVAPLKITHLKSQPSSSLIYGISEDTATLGAKAYLVEMDATTESILRVVPAGISVTDLAIHEADNRIYVPNWKIGDLLAFNKTTLALERTYAFSAFQGTGYGMNDVYRVAAGKSGRLVVEEEDQWIDISIFDTVNGAKKGKIGLREGGGAFESTGQFYYHGENNSSGAQLYKLDVTGDVFTTLVKSRVIGYGSRVVVVSENGQAVFWNGSHFNANLVEQGTLADQIYSTTGDGGLAFGEAKIYDTASRQQVLTMPVSTRVSAYNTTTRKLVVQNGTSLRFYPLELPITLPAPVLSGGESTAITTSRLPVKWTEESLEVGFNLQYRPVGDENWTNASPAPAANQTSATLAGLAMNTPYEIRIQATSPAASSPWSNTIVMRTVDLPAPTIFLSQAYVDGLGLQLTWTSTNSPASLIVERATDAAGPWTPIATLAGSAANYKDNNAQTDVVYYYRVQAIRGSITVYSGVKNTVLPSPTLFLATPYELDESLKIAASNGNPAFSTVLQRSLGQSGIWEDLTTFKAYSLTYTDALPEPNVTVHYRLKALPEVITSKLSNVTSFTMPPATVPVTPANFGFSSISASEIGLVWNNVRNETGYLLERRAASVLLWSPLATLNANVTTYTDATPTAGISYYYRLKAFNDEGESPAALSVMVTARELPVTLEDDFDPSRDAEQWTYSSVTTSTNGGSGFNGTKSLWFGHSGTRLTQTRAVDTSGGGIIEFSFRAGNSLQDGTTYWDNSESGEEVVFEYSTDGNLWNTLQTLNTVYPSLSSWTNFEVAVPMQACTPASVFRWRQKSHSGSTFDTWALDNVRIRSASSDTLKINTQPVPQLVMDGSSASFSVSVSQPSATFQWFKDTTAIPGATQPSYSVAAARPSHSGRYFCQIQYGQIILETESVLLAVFRNTGIAGPIVVPMGGTFGLELEVHPPELASELTFSWTRSPEANLAGIGTVSGAETSALAVTGATSAAQSTYYCRVTYQTDYALNAGPFPVRLQQPPFIFPIGDAEVVSGSPVDIAVVTTDSTAVIRVSGLPKGLYYDPTARRIRGSTTLGKIHTIYIDAANAYGSATSVRFLLDVVAFPQGFAGTYRGVFLETDQAFHHGGQVTCQITNKGAVSGSVLIRGKSYRFVSTASADPDGSWARVQAPFKDEDGNPLVVGMEILAGADLHGAYVGLKMGSTIQVLTEGNIVRNEWTAANLAPGAGLINAGLFPDDLGTFPDPAAPQGTGFLTLTLSPRGLVTCKGRLADGQLVTGSTHMGPGGHIPVYVNLYRGTGAFVSLVSYESQLATGTAYWSKDDQGNASKDRIHKNGFARHALTVEGGRYERPAVNTPLLPSMLGLPSQAVLNLTDAGLNAAIFQSINFNGKHQAVLPREMEPNLYFVTFSLNATTGVFTGNFKLYDPNPLKPAVMLRRIVTFHGCLLPTSDRGCGYFLLPELPSTEVPGSSLSNTPTWSGRLDLTPAGNN</sequence>
<dbReference type="Pfam" id="PF21471">
    <property type="entry name" value="Reelin_subrepeat-B"/>
    <property type="match status" value="1"/>
</dbReference>
<evidence type="ECO:0000256" key="2">
    <source>
        <dbReference type="SAM" id="SignalP"/>
    </source>
</evidence>
<dbReference type="InterPro" id="IPR015919">
    <property type="entry name" value="Cadherin-like_sf"/>
</dbReference>